<sequence length="654" mass="74332">MSAFTLSRKNKVEKNCFALLFLDAIEVNYYERINPKRIKDHLIRKARRQQLNDQMGPVKLTVLDDHLELNKALWWPNTDSHSVSHNQLRDVFPLELDGKKFLVGVVNTETRQRRVLIFKAKSSGECEKIVDLLDKYRQQQNLQSFESDTMASTNRDSQISMKQDSPISYRRPSSAVSFARTPSAGDFPESAHQYELRKSRLQPMERGSLTMGRESSGRNCSFARESYSMEGDTAPAVMKPKRLYRTPIHSHYQQDVYERPASTLPGDSSHSTIVARPPAQPIRSDRTALHVGTIRRTPVLPDYVNPDVLQRSTSVQSFPANPNGVSGYVQHEGYYYPQGTSYINEQYDPTRRQSNAIHINIHASPGPTSNDPGHFASFQDSDRRASSRMQSTSPTLPPGYEMHRFGEQIDQSYDRSFDLKNDFIHQNNEHMMTEQNTLSLPKGLYRVSSESGLVDLGPRSPKPIIIVRETEQRDADSLTNSIASQRTENHTVRFVDLNTDSRPQSMSVKSNPGTMKRVHYTGDHTSSTEEPNETELTCALRISVPHTEKKHYIQEVTILPGHKQQLPPPPPPQQQQQQQERVITYTGNQPVTDNTQHLYGNTDTSNQNSLNRIRIMNVENPATKSVTCTVLRHDTNECNEMGSHTMYLSPNKSP</sequence>
<evidence type="ECO:0000256" key="1">
    <source>
        <dbReference type="SAM" id="MobiDB-lite"/>
    </source>
</evidence>
<dbReference type="OrthoDB" id="6274130at2759"/>
<feature type="region of interest" description="Disordered" evidence="1">
    <location>
        <begin position="364"/>
        <end position="401"/>
    </location>
</feature>
<dbReference type="Proteomes" id="UP000272942">
    <property type="component" value="Unassembled WGS sequence"/>
</dbReference>
<protein>
    <submittedName>
        <fullName evidence="4">IRS-type PTB domain-containing protein</fullName>
    </submittedName>
</protein>
<evidence type="ECO:0000313" key="2">
    <source>
        <dbReference type="EMBL" id="VDP66994.1"/>
    </source>
</evidence>
<dbReference type="WBParaSite" id="ECPE_0000262401-mRNA-1">
    <property type="protein sequence ID" value="ECPE_0000262401-mRNA-1"/>
    <property type="gene ID" value="ECPE_0000262401"/>
</dbReference>
<organism evidence="4">
    <name type="scientific">Echinostoma caproni</name>
    <dbReference type="NCBI Taxonomy" id="27848"/>
    <lineage>
        <taxon>Eukaryota</taxon>
        <taxon>Metazoa</taxon>
        <taxon>Spiralia</taxon>
        <taxon>Lophotrochozoa</taxon>
        <taxon>Platyhelminthes</taxon>
        <taxon>Trematoda</taxon>
        <taxon>Digenea</taxon>
        <taxon>Plagiorchiida</taxon>
        <taxon>Echinostomata</taxon>
        <taxon>Echinostomatoidea</taxon>
        <taxon>Echinostomatidae</taxon>
        <taxon>Echinostoma</taxon>
    </lineage>
</organism>
<feature type="region of interest" description="Disordered" evidence="1">
    <location>
        <begin position="501"/>
        <end position="534"/>
    </location>
</feature>
<evidence type="ECO:0000313" key="4">
    <source>
        <dbReference type="WBParaSite" id="ECPE_0000262401-mRNA-1"/>
    </source>
</evidence>
<feature type="compositionally biased region" description="Polar residues" evidence="1">
    <location>
        <begin position="501"/>
        <end position="513"/>
    </location>
</feature>
<feature type="compositionally biased region" description="Polar residues" evidence="1">
    <location>
        <begin position="146"/>
        <end position="166"/>
    </location>
</feature>
<name>A0A183A6N6_9TREM</name>
<proteinExistence type="predicted"/>
<keyword evidence="3" id="KW-1185">Reference proteome</keyword>
<dbReference type="AlphaFoldDB" id="A0A183A6N6"/>
<feature type="region of interest" description="Disordered" evidence="1">
    <location>
        <begin position="146"/>
        <end position="173"/>
    </location>
</feature>
<gene>
    <name evidence="2" type="ORF">ECPE_LOCUS2621</name>
</gene>
<reference evidence="2 3" key="2">
    <citation type="submission" date="2018-11" db="EMBL/GenBank/DDBJ databases">
        <authorList>
            <consortium name="Pathogen Informatics"/>
        </authorList>
    </citation>
    <scope>NUCLEOTIDE SEQUENCE [LARGE SCALE GENOMIC DNA]</scope>
    <source>
        <strain evidence="2 3">Egypt</strain>
    </source>
</reference>
<evidence type="ECO:0000313" key="3">
    <source>
        <dbReference type="Proteomes" id="UP000272942"/>
    </source>
</evidence>
<accession>A0A183A6N6</accession>
<reference evidence="4" key="1">
    <citation type="submission" date="2016-06" db="UniProtKB">
        <authorList>
            <consortium name="WormBaseParasite"/>
        </authorList>
    </citation>
    <scope>IDENTIFICATION</scope>
</reference>
<dbReference type="EMBL" id="UZAN01039737">
    <property type="protein sequence ID" value="VDP66994.1"/>
    <property type="molecule type" value="Genomic_DNA"/>
</dbReference>